<feature type="transmembrane region" description="Helical" evidence="1">
    <location>
        <begin position="65"/>
        <end position="86"/>
    </location>
</feature>
<evidence type="ECO:0000313" key="3">
    <source>
        <dbReference type="EMBL" id="CAF3718473.1"/>
    </source>
</evidence>
<evidence type="ECO:0000256" key="1">
    <source>
        <dbReference type="SAM" id="Phobius"/>
    </source>
</evidence>
<organism evidence="2 4">
    <name type="scientific">Adineta steineri</name>
    <dbReference type="NCBI Taxonomy" id="433720"/>
    <lineage>
        <taxon>Eukaryota</taxon>
        <taxon>Metazoa</taxon>
        <taxon>Spiralia</taxon>
        <taxon>Gnathifera</taxon>
        <taxon>Rotifera</taxon>
        <taxon>Eurotatoria</taxon>
        <taxon>Bdelloidea</taxon>
        <taxon>Adinetida</taxon>
        <taxon>Adinetidae</taxon>
        <taxon>Adineta</taxon>
    </lineage>
</organism>
<gene>
    <name evidence="2" type="ORF">IZO911_LOCUS15769</name>
    <name evidence="3" type="ORF">KXQ929_LOCUS12241</name>
</gene>
<dbReference type="EMBL" id="CAJNOE010000138">
    <property type="protein sequence ID" value="CAF0965914.1"/>
    <property type="molecule type" value="Genomic_DNA"/>
</dbReference>
<name>A0A814E801_9BILA</name>
<keyword evidence="1" id="KW-0472">Membrane</keyword>
<evidence type="ECO:0008006" key="5">
    <source>
        <dbReference type="Google" id="ProtNLM"/>
    </source>
</evidence>
<feature type="transmembrane region" description="Helical" evidence="1">
    <location>
        <begin position="98"/>
        <end position="120"/>
    </location>
</feature>
<comment type="caution">
    <text evidence="2">The sequence shown here is derived from an EMBL/GenBank/DDBJ whole genome shotgun (WGS) entry which is preliminary data.</text>
</comment>
<protein>
    <recommendedName>
        <fullName evidence="5">Transmembrane protein</fullName>
    </recommendedName>
</protein>
<proteinExistence type="predicted"/>
<dbReference type="Proteomes" id="UP000663868">
    <property type="component" value="Unassembled WGS sequence"/>
</dbReference>
<sequence length="123" mass="13852">MNQERLPLVTSNVDNGYYAGNERSTDDSGTNGRTRRILHGLTIISVLIAASFTIYGCVVAKSAAILLPFLILSSWIFIHCCLLFFGQKEHHDFHPPEWFIFITSGHIILQSLLVIMLTLFKKS</sequence>
<feature type="transmembrane region" description="Helical" evidence="1">
    <location>
        <begin position="37"/>
        <end position="58"/>
    </location>
</feature>
<dbReference type="Proteomes" id="UP000663860">
    <property type="component" value="Unassembled WGS sequence"/>
</dbReference>
<evidence type="ECO:0000313" key="2">
    <source>
        <dbReference type="EMBL" id="CAF0965914.1"/>
    </source>
</evidence>
<evidence type="ECO:0000313" key="4">
    <source>
        <dbReference type="Proteomes" id="UP000663860"/>
    </source>
</evidence>
<dbReference type="AlphaFoldDB" id="A0A814E801"/>
<keyword evidence="1" id="KW-0812">Transmembrane</keyword>
<accession>A0A814E801</accession>
<reference evidence="2" key="1">
    <citation type="submission" date="2021-02" db="EMBL/GenBank/DDBJ databases">
        <authorList>
            <person name="Nowell W R."/>
        </authorList>
    </citation>
    <scope>NUCLEOTIDE SEQUENCE</scope>
</reference>
<keyword evidence="1" id="KW-1133">Transmembrane helix</keyword>
<dbReference type="EMBL" id="CAJOBB010000625">
    <property type="protein sequence ID" value="CAF3718473.1"/>
    <property type="molecule type" value="Genomic_DNA"/>
</dbReference>